<feature type="domain" description="HTH cro/C1-type" evidence="2">
    <location>
        <begin position="14"/>
        <end position="58"/>
    </location>
</feature>
<gene>
    <name evidence="3" type="ORF">GLW07_19225</name>
</gene>
<dbReference type="PROSITE" id="PS50943">
    <property type="entry name" value="HTH_CROC1"/>
    <property type="match status" value="1"/>
</dbReference>
<dbReference type="GO" id="GO:0003677">
    <property type="term" value="F:DNA binding"/>
    <property type="evidence" value="ECO:0007669"/>
    <property type="project" value="UniProtKB-KW"/>
</dbReference>
<evidence type="ECO:0000259" key="2">
    <source>
        <dbReference type="PROSITE" id="PS50943"/>
    </source>
</evidence>
<dbReference type="InterPro" id="IPR010982">
    <property type="entry name" value="Lambda_DNA-bd_dom_sf"/>
</dbReference>
<dbReference type="Gene3D" id="1.10.260.40">
    <property type="entry name" value="lambda repressor-like DNA-binding domains"/>
    <property type="match status" value="1"/>
</dbReference>
<dbReference type="PANTHER" id="PTHR46558">
    <property type="entry name" value="TRACRIPTIONAL REGULATORY PROTEIN-RELATED-RELATED"/>
    <property type="match status" value="1"/>
</dbReference>
<evidence type="ECO:0000256" key="1">
    <source>
        <dbReference type="ARBA" id="ARBA00023125"/>
    </source>
</evidence>
<dbReference type="RefSeq" id="WP_160920921.1">
    <property type="nucleotide sequence ID" value="NZ_WMEY01000007.1"/>
</dbReference>
<comment type="caution">
    <text evidence="3">The sequence shown here is derived from an EMBL/GenBank/DDBJ whole genome shotgun (WGS) entry which is preliminary data.</text>
</comment>
<dbReference type="SMART" id="SM00530">
    <property type="entry name" value="HTH_XRE"/>
    <property type="match status" value="1"/>
</dbReference>
<dbReference type="PANTHER" id="PTHR46558:SF11">
    <property type="entry name" value="HTH-TYPE TRANSCRIPTIONAL REGULATOR XRE"/>
    <property type="match status" value="1"/>
</dbReference>
<dbReference type="CDD" id="cd00093">
    <property type="entry name" value="HTH_XRE"/>
    <property type="match status" value="1"/>
</dbReference>
<name>A0A845F427_9BACL</name>
<protein>
    <submittedName>
        <fullName evidence="3">Helix-turn-helix domain-containing protein</fullName>
    </submittedName>
</protein>
<proteinExistence type="predicted"/>
<dbReference type="Pfam" id="PF01381">
    <property type="entry name" value="HTH_3"/>
    <property type="match status" value="1"/>
</dbReference>
<sequence>MLSKRLKLLRGSKTQNEVAYALGISRARYSHYENDHVEPDIQLLIKMANYFNTTIDDLLGNKADLYLGEIKPQYGTNQESPVNEILDLLNKHNVNAMSFFDIKKWEALKPEQMRELVNYFNYLVQQAKENVE</sequence>
<reference evidence="3 4" key="1">
    <citation type="submission" date="2019-11" db="EMBL/GenBank/DDBJ databases">
        <title>Genome sequences of 17 halophilic strains isolated from different environments.</title>
        <authorList>
            <person name="Furrow R.E."/>
        </authorList>
    </citation>
    <scope>NUCLEOTIDE SEQUENCE [LARGE SCALE GENOMIC DNA]</scope>
    <source>
        <strain evidence="3 4">22506_14_FS</strain>
    </source>
</reference>
<evidence type="ECO:0000313" key="3">
    <source>
        <dbReference type="EMBL" id="MYL65494.1"/>
    </source>
</evidence>
<dbReference type="EMBL" id="WMEY01000007">
    <property type="protein sequence ID" value="MYL65494.1"/>
    <property type="molecule type" value="Genomic_DNA"/>
</dbReference>
<dbReference type="AlphaFoldDB" id="A0A845F427"/>
<evidence type="ECO:0000313" key="4">
    <source>
        <dbReference type="Proteomes" id="UP000447833"/>
    </source>
</evidence>
<organism evidence="3 4">
    <name type="scientific">Guptibacillus hwajinpoensis</name>
    <dbReference type="NCBI Taxonomy" id="208199"/>
    <lineage>
        <taxon>Bacteria</taxon>
        <taxon>Bacillati</taxon>
        <taxon>Bacillota</taxon>
        <taxon>Bacilli</taxon>
        <taxon>Bacillales</taxon>
        <taxon>Guptibacillaceae</taxon>
        <taxon>Guptibacillus</taxon>
    </lineage>
</organism>
<dbReference type="Proteomes" id="UP000447833">
    <property type="component" value="Unassembled WGS sequence"/>
</dbReference>
<keyword evidence="1" id="KW-0238">DNA-binding</keyword>
<dbReference type="InterPro" id="IPR001387">
    <property type="entry name" value="Cro/C1-type_HTH"/>
</dbReference>
<dbReference type="SUPFAM" id="SSF47413">
    <property type="entry name" value="lambda repressor-like DNA-binding domains"/>
    <property type="match status" value="1"/>
</dbReference>
<accession>A0A845F427</accession>